<comment type="caution">
    <text evidence="1">The sequence shown here is derived from an EMBL/GenBank/DDBJ whole genome shotgun (WGS) entry which is preliminary data.</text>
</comment>
<evidence type="ECO:0000313" key="2">
    <source>
        <dbReference type="Proteomes" id="UP001430755"/>
    </source>
</evidence>
<organism evidence="1 2">
    <name type="scientific">Adlercreutzia faecimuris</name>
    <dbReference type="NCBI Taxonomy" id="2897341"/>
    <lineage>
        <taxon>Bacteria</taxon>
        <taxon>Bacillati</taxon>
        <taxon>Actinomycetota</taxon>
        <taxon>Coriobacteriia</taxon>
        <taxon>Eggerthellales</taxon>
        <taxon>Eggerthellaceae</taxon>
        <taxon>Adlercreutzia</taxon>
    </lineage>
</organism>
<proteinExistence type="predicted"/>
<reference evidence="1" key="1">
    <citation type="submission" date="2021-11" db="EMBL/GenBank/DDBJ databases">
        <title>A Novel Adlercreutzia Species, isolated from a Allomyrina dichotoma larva feces.</title>
        <authorList>
            <person name="Suh M.K."/>
        </authorList>
    </citation>
    <scope>NUCLEOTIDE SEQUENCE</scope>
    <source>
        <strain evidence="1">JBNU-10</strain>
    </source>
</reference>
<accession>A0ABS9WFE8</accession>
<keyword evidence="2" id="KW-1185">Reference proteome</keyword>
<evidence type="ECO:0000313" key="1">
    <source>
        <dbReference type="EMBL" id="MCI2241524.1"/>
    </source>
</evidence>
<dbReference type="EMBL" id="JAJMLW010000001">
    <property type="protein sequence ID" value="MCI2241524.1"/>
    <property type="molecule type" value="Genomic_DNA"/>
</dbReference>
<protein>
    <recommendedName>
        <fullName evidence="3">FHA domain-containing protein</fullName>
    </recommendedName>
</protein>
<gene>
    <name evidence="1" type="ORF">LPT13_04045</name>
</gene>
<name>A0ABS9WFE8_9ACTN</name>
<dbReference type="RefSeq" id="WP_242163769.1">
    <property type="nucleotide sequence ID" value="NZ_JAJMLW010000001.1"/>
</dbReference>
<dbReference type="Proteomes" id="UP001430755">
    <property type="component" value="Unassembled WGS sequence"/>
</dbReference>
<sequence>MTVELVTGKGADSHVGSDDIGLYNARTIGPGRYILHGCEATVVNANTVRIGEGEMLLDGRYVRVKGSEDVAIQSGVVDKKRIDLIAVRYSKGTDGVEDSPIAAIPGTPTAGEPADPAHVDGSILDGDVDVDIPVYRVRVDGLAVGDPELLIDQGPEPYVGHLHGKGDITDLATWAKADSKPSYTPDEVGAAAKSHSHVAASVTDLKAWLLANIFRVGYIWPSRVATNPASILGGTWVEITDTKLFIGVYLYRRTA</sequence>
<evidence type="ECO:0008006" key="3">
    <source>
        <dbReference type="Google" id="ProtNLM"/>
    </source>
</evidence>